<name>A0A655JS83_MYCTX</name>
<evidence type="ECO:0000313" key="2">
    <source>
        <dbReference type="EMBL" id="CFE40497.1"/>
    </source>
</evidence>
<dbReference type="Proteomes" id="UP000048289">
    <property type="component" value="Unassembled WGS sequence"/>
</dbReference>
<sequence length="113" mass="12161">MLHEAQRTSAPSAVRVSINTAVCTVMCSEPEIRAPFRGCTSAYSRRSDIRPGISCSAIRSSLRPKSASDRSAILKSMPLRTSGVSEFLVTKFPVIGAFILLWGLTGIRAGYLA</sequence>
<proteinExistence type="predicted"/>
<reference evidence="7 8" key="1">
    <citation type="submission" date="2015-03" db="EMBL/GenBank/DDBJ databases">
        <authorList>
            <consortium name="Pathogen Informatics"/>
        </authorList>
    </citation>
    <scope>NUCLEOTIDE SEQUENCE [LARGE SCALE GENOMIC DNA]</scope>
    <source>
        <strain evidence="4 8">G09801536</strain>
        <strain evidence="2 10">G09901357</strain>
        <strain evidence="3 9">H09601792</strain>
        <strain evidence="7">N09902308</strain>
        <strain evidence="6 11">P00601463</strain>
    </source>
</reference>
<dbReference type="EMBL" id="CSAD01000092">
    <property type="protein sequence ID" value="COV07908.1"/>
    <property type="molecule type" value="Genomic_DNA"/>
</dbReference>
<dbReference type="Proteomes" id="UP000048600">
    <property type="component" value="Unassembled WGS sequence"/>
</dbReference>
<keyword evidence="1" id="KW-1133">Transmembrane helix</keyword>
<evidence type="ECO:0000313" key="9">
    <source>
        <dbReference type="Proteomes" id="UP000046947"/>
    </source>
</evidence>
<evidence type="ECO:0000313" key="6">
    <source>
        <dbReference type="EMBL" id="COX57350.1"/>
    </source>
</evidence>
<evidence type="ECO:0000313" key="10">
    <source>
        <dbReference type="Proteomes" id="UP000048289"/>
    </source>
</evidence>
<evidence type="ECO:0000313" key="4">
    <source>
        <dbReference type="EMBL" id="COV07908.1"/>
    </source>
</evidence>
<evidence type="ECO:0000256" key="1">
    <source>
        <dbReference type="SAM" id="Phobius"/>
    </source>
</evidence>
<dbReference type="Proteomes" id="UP000039021">
    <property type="component" value="Unassembled WGS sequence"/>
</dbReference>
<dbReference type="Proteomes" id="UP000046947">
    <property type="component" value="Unassembled WGS sequence"/>
</dbReference>
<organism evidence="6 11">
    <name type="scientific">Mycobacterium tuberculosis</name>
    <dbReference type="NCBI Taxonomy" id="1773"/>
    <lineage>
        <taxon>Bacteria</taxon>
        <taxon>Bacillati</taxon>
        <taxon>Actinomycetota</taxon>
        <taxon>Actinomycetes</taxon>
        <taxon>Mycobacteriales</taxon>
        <taxon>Mycobacteriaceae</taxon>
        <taxon>Mycobacterium</taxon>
        <taxon>Mycobacterium tuberculosis complex</taxon>
    </lineage>
</organism>
<dbReference type="Proteomes" id="UP000045842">
    <property type="component" value="Unassembled WGS sequence"/>
</dbReference>
<dbReference type="EMBL" id="CFOE01000342">
    <property type="protein sequence ID" value="CFE40497.1"/>
    <property type="molecule type" value="Genomic_DNA"/>
</dbReference>
<dbReference type="EMBL" id="CFOH01000201">
    <property type="protein sequence ID" value="CFE49629.1"/>
    <property type="molecule type" value="Genomic_DNA"/>
</dbReference>
<keyword evidence="1" id="KW-0812">Transmembrane</keyword>
<evidence type="ECO:0000313" key="11">
    <source>
        <dbReference type="Proteomes" id="UP000048600"/>
    </source>
</evidence>
<evidence type="ECO:0000313" key="8">
    <source>
        <dbReference type="Proteomes" id="UP000045842"/>
    </source>
</evidence>
<reference evidence="5" key="2">
    <citation type="submission" date="2015-03" db="EMBL/GenBank/DDBJ databases">
        <authorList>
            <consortium name="Pathogen Informatics"/>
            <person name="Murphy D."/>
        </authorList>
    </citation>
    <scope>NUCLEOTIDE SEQUENCE</scope>
    <source>
        <strain evidence="5">N09902308</strain>
    </source>
</reference>
<dbReference type="AlphaFoldDB" id="A0A655JS83"/>
<feature type="transmembrane region" description="Helical" evidence="1">
    <location>
        <begin position="92"/>
        <end position="111"/>
    </location>
</feature>
<gene>
    <name evidence="4" type="ORF">ERS007679_00984</name>
    <name evidence="2" type="ORF">ERS007681_02534</name>
    <name evidence="3" type="ORF">ERS007688_01532</name>
    <name evidence="5" type="ORF">ERS007739_00660</name>
    <name evidence="6" type="ORF">ERS007741_04546</name>
</gene>
<evidence type="ECO:0000313" key="7">
    <source>
        <dbReference type="Proteomes" id="UP000039021"/>
    </source>
</evidence>
<dbReference type="EMBL" id="CHKL01001014">
    <property type="protein sequence ID" value="COX57350.1"/>
    <property type="molecule type" value="Genomic_DNA"/>
</dbReference>
<protein>
    <submittedName>
        <fullName evidence="6">Uncharacterized protein</fullName>
    </submittedName>
</protein>
<accession>A0A655JS83</accession>
<evidence type="ECO:0000313" key="5">
    <source>
        <dbReference type="EMBL" id="COX09232.1"/>
    </source>
</evidence>
<evidence type="ECO:0000313" key="3">
    <source>
        <dbReference type="EMBL" id="CFE49629.1"/>
    </source>
</evidence>
<dbReference type="EMBL" id="CSBK01000203">
    <property type="protein sequence ID" value="COX09232.1"/>
    <property type="molecule type" value="Genomic_DNA"/>
</dbReference>
<keyword evidence="1" id="KW-0472">Membrane</keyword>